<feature type="transmembrane region" description="Helical" evidence="2">
    <location>
        <begin position="34"/>
        <end position="55"/>
    </location>
</feature>
<feature type="transmembrane region" description="Helical" evidence="2">
    <location>
        <begin position="67"/>
        <end position="83"/>
    </location>
</feature>
<evidence type="ECO:0000256" key="2">
    <source>
        <dbReference type="SAM" id="Phobius"/>
    </source>
</evidence>
<dbReference type="PANTHER" id="PTHR43280">
    <property type="entry name" value="ARAC-FAMILY TRANSCRIPTIONAL REGULATOR"/>
    <property type="match status" value="1"/>
</dbReference>
<gene>
    <name evidence="4" type="ORF">HRQ87_17960</name>
</gene>
<dbReference type="InterPro" id="IPR018060">
    <property type="entry name" value="HTH_AraC"/>
</dbReference>
<dbReference type="Proteomes" id="UP000777935">
    <property type="component" value="Unassembled WGS sequence"/>
</dbReference>
<feature type="domain" description="HTH araC/xylS-type" evidence="3">
    <location>
        <begin position="201"/>
        <end position="305"/>
    </location>
</feature>
<protein>
    <submittedName>
        <fullName evidence="4">AraC family transcriptional regulator</fullName>
    </submittedName>
</protein>
<feature type="transmembrane region" description="Helical" evidence="2">
    <location>
        <begin position="89"/>
        <end position="106"/>
    </location>
</feature>
<feature type="transmembrane region" description="Helical" evidence="2">
    <location>
        <begin position="127"/>
        <end position="147"/>
    </location>
</feature>
<dbReference type="PROSITE" id="PS01124">
    <property type="entry name" value="HTH_ARAC_FAMILY_2"/>
    <property type="match status" value="1"/>
</dbReference>
<keyword evidence="1" id="KW-0238">DNA-binding</keyword>
<keyword evidence="5" id="KW-1185">Reference proteome</keyword>
<evidence type="ECO:0000256" key="1">
    <source>
        <dbReference type="ARBA" id="ARBA00023125"/>
    </source>
</evidence>
<dbReference type="SMART" id="SM00342">
    <property type="entry name" value="HTH_ARAC"/>
    <property type="match status" value="1"/>
</dbReference>
<dbReference type="PANTHER" id="PTHR43280:SF29">
    <property type="entry name" value="ARAC-FAMILY TRANSCRIPTIONAL REGULATOR"/>
    <property type="match status" value="1"/>
</dbReference>
<organism evidence="4 5">
    <name type="scientific">Parasulfitobacter algicola</name>
    <dbReference type="NCBI Taxonomy" id="2614809"/>
    <lineage>
        <taxon>Bacteria</taxon>
        <taxon>Pseudomonadati</taxon>
        <taxon>Pseudomonadota</taxon>
        <taxon>Alphaproteobacteria</taxon>
        <taxon>Rhodobacterales</taxon>
        <taxon>Roseobacteraceae</taxon>
        <taxon>Parasulfitobacter</taxon>
    </lineage>
</organism>
<accession>A0ABX2IUU3</accession>
<name>A0ABX2IUU3_9RHOB</name>
<evidence type="ECO:0000313" key="5">
    <source>
        <dbReference type="Proteomes" id="UP000777935"/>
    </source>
</evidence>
<keyword evidence="2" id="KW-0472">Membrane</keyword>
<dbReference type="Pfam" id="PF12833">
    <property type="entry name" value="HTH_18"/>
    <property type="match status" value="1"/>
</dbReference>
<dbReference type="EMBL" id="JABUFE010000016">
    <property type="protein sequence ID" value="NSX56672.1"/>
    <property type="molecule type" value="Genomic_DNA"/>
</dbReference>
<reference evidence="4 5" key="1">
    <citation type="submission" date="2020-06" db="EMBL/GenBank/DDBJ databases">
        <title>Sulfitobacter algicola sp. nov., isolated from green algae.</title>
        <authorList>
            <person name="Wang C."/>
        </authorList>
    </citation>
    <scope>NUCLEOTIDE SEQUENCE [LARGE SCALE GENOMIC DNA]</scope>
    <source>
        <strain evidence="4 5">1151</strain>
    </source>
</reference>
<proteinExistence type="predicted"/>
<keyword evidence="2" id="KW-0812">Transmembrane</keyword>
<feature type="transmembrane region" description="Helical" evidence="2">
    <location>
        <begin position="159"/>
        <end position="177"/>
    </location>
</feature>
<sequence>MARRKSWLFLSLLAASAWQGLVISMVQHYGVETFRWIAPVTAVIIPPLAWVTFRATAVRAFDPARDALHLLPVGFTVFCVVFEPVALDIVVPGVFLIYGLAILMALRAGSDGLPMMRLETGDLPRRIWAGIALALILSAFSDGLIAMTQMMDAGWLRPWIISVFSSLSLGIIGMLSLSQSLTTDAPESAPDISPQDVQRDSDVMARLKHLMTSEQLFLDPDLTLVRLSKRLRVPAKQVSAAINRATGQNVSRYVNEFRIRYACDRLKADEPVTLAMLNSGFNTKSNFNREFLRVMGCAPSVWISENRPP</sequence>
<keyword evidence="2" id="KW-1133">Transmembrane helix</keyword>
<evidence type="ECO:0000259" key="3">
    <source>
        <dbReference type="PROSITE" id="PS01124"/>
    </source>
</evidence>
<evidence type="ECO:0000313" key="4">
    <source>
        <dbReference type="EMBL" id="NSX56672.1"/>
    </source>
</evidence>
<dbReference type="Gene3D" id="1.10.10.60">
    <property type="entry name" value="Homeodomain-like"/>
    <property type="match status" value="1"/>
</dbReference>
<comment type="caution">
    <text evidence="4">The sequence shown here is derived from an EMBL/GenBank/DDBJ whole genome shotgun (WGS) entry which is preliminary data.</text>
</comment>